<reference evidence="1" key="1">
    <citation type="submission" date="2018-05" db="EMBL/GenBank/DDBJ databases">
        <authorList>
            <person name="Lanie J.A."/>
            <person name="Ng W.-L."/>
            <person name="Kazmierczak K.M."/>
            <person name="Andrzejewski T.M."/>
            <person name="Davidsen T.M."/>
            <person name="Wayne K.J."/>
            <person name="Tettelin H."/>
            <person name="Glass J.I."/>
            <person name="Rusch D."/>
            <person name="Podicherti R."/>
            <person name="Tsui H.-C.T."/>
            <person name="Winkler M.E."/>
        </authorList>
    </citation>
    <scope>NUCLEOTIDE SEQUENCE</scope>
</reference>
<gene>
    <name evidence="1" type="ORF">METZ01_LOCUS256769</name>
</gene>
<evidence type="ECO:0000313" key="1">
    <source>
        <dbReference type="EMBL" id="SVC03915.1"/>
    </source>
</evidence>
<protein>
    <recommendedName>
        <fullName evidence="2">Methyltransferase FkbM domain-containing protein</fullName>
    </recommendedName>
</protein>
<proteinExistence type="predicted"/>
<accession>A0A382IWZ9</accession>
<organism evidence="1">
    <name type="scientific">marine metagenome</name>
    <dbReference type="NCBI Taxonomy" id="408172"/>
    <lineage>
        <taxon>unclassified sequences</taxon>
        <taxon>metagenomes</taxon>
        <taxon>ecological metagenomes</taxon>
    </lineage>
</organism>
<dbReference type="AlphaFoldDB" id="A0A382IWZ9"/>
<sequence>MIKKFFKNIFVPLQYIRNKTRPWRRKRNSLKRKLIDLEKITRSMVKLHAWDMHQKLLTEPRYKDEKRLLNFGFKGYSQNEEDGIIQEIFSRIGTTNKQFIEIGVGNGLENNTLYLLLQGWQGLWIEGNSNFVEQIKNKFGFVIENRALMVKHAWVKKDNINELISEKQKNNEEFDLLSLDIDGNDYHVLEAIDPLNARVIVLEYNSKYRPPVKWVMQYNPNHSFDESDYYGASLKSFEILLSKKGYKLVGCNLYGVNAFFVREDLMKNHFLDNCTAENHYEPGRLFLRGWMVPLHVENFGPFEIK</sequence>
<name>A0A382IWZ9_9ZZZZ</name>
<dbReference type="EMBL" id="UINC01070065">
    <property type="protein sequence ID" value="SVC03915.1"/>
    <property type="molecule type" value="Genomic_DNA"/>
</dbReference>
<evidence type="ECO:0008006" key="2">
    <source>
        <dbReference type="Google" id="ProtNLM"/>
    </source>
</evidence>